<dbReference type="RefSeq" id="WP_236500928.1">
    <property type="nucleotide sequence ID" value="NZ_CP091244.1"/>
</dbReference>
<accession>A0ABY3T561</accession>
<sequence length="231" mass="23974">MSIYKKGVPVAFSLIMVLLSGCGGGGGGTTQNTVIGGTAPPVVPPTAIPKTFTEVKVADVTACVTDNSTKLMWEVKTDEALGAIPSFRDKDYGYNWGSDGKAAGTAASANLLASSAPPCQASGSIMTKCTTDAYVNAVNAAALCGYTNWRLPTVDELRGLIDTSRPARPFIYPALGSTSSDPEVQGQSVRGYWASNPATVGHAAVSFSLATGDRAQGHGDSYNYVRLVRNN</sequence>
<dbReference type="PROSITE" id="PS51257">
    <property type="entry name" value="PROKAR_LIPOPROTEIN"/>
    <property type="match status" value="1"/>
</dbReference>
<organism evidence="3 4">
    <name type="scientific">Thiothrix winogradskyi</name>
    <dbReference type="NCBI Taxonomy" id="96472"/>
    <lineage>
        <taxon>Bacteria</taxon>
        <taxon>Pseudomonadati</taxon>
        <taxon>Pseudomonadota</taxon>
        <taxon>Gammaproteobacteria</taxon>
        <taxon>Thiotrichales</taxon>
        <taxon>Thiotrichaceae</taxon>
        <taxon>Thiothrix</taxon>
    </lineage>
</organism>
<protein>
    <submittedName>
        <fullName evidence="3">DUF1566 domain-containing protein</fullName>
    </submittedName>
</protein>
<feature type="chain" id="PRO_5045070783" evidence="1">
    <location>
        <begin position="26"/>
        <end position="231"/>
    </location>
</feature>
<dbReference type="Pfam" id="PF07603">
    <property type="entry name" value="Lcl_C"/>
    <property type="match status" value="1"/>
</dbReference>
<reference evidence="3" key="1">
    <citation type="journal article" date="2022" name="Microorganisms">
        <title>Two New Species of Filamentous Sulfur Bacteria of the Genus Thiothrix, Thiothrix winogradskyi sp. nov. and 'Candidatus Thiothrix sulfatifontis' sp. nov.</title>
        <authorList>
            <person name="Ravin N.V."/>
            <person name="Rossetti S."/>
            <person name="Beletsky A.V."/>
            <person name="Kadnikov V.V."/>
            <person name="Rudenko T.S."/>
            <person name="Smolyakov D.D."/>
            <person name="Moskvitina M.I."/>
            <person name="Gureeva M.V."/>
            <person name="Mardanov A.V."/>
            <person name="Grabovich M.Y."/>
        </authorList>
    </citation>
    <scope>NUCLEOTIDE SEQUENCE</scope>
    <source>
        <strain evidence="3">CT3</strain>
    </source>
</reference>
<evidence type="ECO:0000313" key="3">
    <source>
        <dbReference type="EMBL" id="UJS25628.1"/>
    </source>
</evidence>
<keyword evidence="4" id="KW-1185">Reference proteome</keyword>
<name>A0ABY3T561_9GAMM</name>
<proteinExistence type="predicted"/>
<evidence type="ECO:0000256" key="1">
    <source>
        <dbReference type="SAM" id="SignalP"/>
    </source>
</evidence>
<dbReference type="Proteomes" id="UP001054801">
    <property type="component" value="Chromosome"/>
</dbReference>
<keyword evidence="1" id="KW-0732">Signal</keyword>
<feature type="signal peptide" evidence="1">
    <location>
        <begin position="1"/>
        <end position="25"/>
    </location>
</feature>
<feature type="domain" description="Lcl C-terminal" evidence="2">
    <location>
        <begin position="63"/>
        <end position="229"/>
    </location>
</feature>
<evidence type="ECO:0000313" key="4">
    <source>
        <dbReference type="Proteomes" id="UP001054801"/>
    </source>
</evidence>
<gene>
    <name evidence="3" type="ORF">L2Y54_06195</name>
</gene>
<dbReference type="EMBL" id="CP091244">
    <property type="protein sequence ID" value="UJS25628.1"/>
    <property type="molecule type" value="Genomic_DNA"/>
</dbReference>
<dbReference type="InterPro" id="IPR011460">
    <property type="entry name" value="Lcl_C"/>
</dbReference>
<evidence type="ECO:0000259" key="2">
    <source>
        <dbReference type="Pfam" id="PF07603"/>
    </source>
</evidence>